<reference evidence="4 5" key="1">
    <citation type="submission" date="2015-12" db="EMBL/GenBank/DDBJ databases">
        <title>Genome sequence of Oceanibaculum pacificum MCCC 1A02656.</title>
        <authorList>
            <person name="Lu L."/>
            <person name="Lai Q."/>
            <person name="Shao Z."/>
            <person name="Qian P."/>
        </authorList>
    </citation>
    <scope>NUCLEOTIDE SEQUENCE [LARGE SCALE GENOMIC DNA]</scope>
    <source>
        <strain evidence="4 5">MCCC 1A02656</strain>
    </source>
</reference>
<dbReference type="Proteomes" id="UP000076400">
    <property type="component" value="Unassembled WGS sequence"/>
</dbReference>
<dbReference type="OrthoDB" id="7173315at2"/>
<dbReference type="PIRSF" id="PIRSF029218">
    <property type="entry name" value="ParE"/>
    <property type="match status" value="1"/>
</dbReference>
<keyword evidence="5" id="KW-1185">Reference proteome</keyword>
<evidence type="ECO:0000256" key="2">
    <source>
        <dbReference type="ARBA" id="ARBA00022649"/>
    </source>
</evidence>
<gene>
    <name evidence="4" type="ORF">AUP43_04475</name>
</gene>
<comment type="caution">
    <text evidence="4">The sequence shown here is derived from an EMBL/GenBank/DDBJ whole genome shotgun (WGS) entry which is preliminary data.</text>
</comment>
<dbReference type="Gene3D" id="3.30.2310.20">
    <property type="entry name" value="RelE-like"/>
    <property type="match status" value="1"/>
</dbReference>
<sequence>MRILRLSQAAERDLEAIARYTEKRWGTLAKQRYLKLLRDRLSALRRAPDLGAAREEIRPGCRTLAAGRHVIFYRASEDEVAIIRILHYAMDRHKNITSAEDTSTS</sequence>
<dbReference type="InterPro" id="IPR028344">
    <property type="entry name" value="ParE1/4"/>
</dbReference>
<dbReference type="InterPro" id="IPR035093">
    <property type="entry name" value="RelE/ParE_toxin_dom_sf"/>
</dbReference>
<dbReference type="InterPro" id="IPR007712">
    <property type="entry name" value="RelE/ParE_toxin"/>
</dbReference>
<dbReference type="RefSeq" id="WP_067551866.1">
    <property type="nucleotide sequence ID" value="NZ_LPXN01000013.1"/>
</dbReference>
<evidence type="ECO:0000313" key="4">
    <source>
        <dbReference type="EMBL" id="KZD12605.1"/>
    </source>
</evidence>
<evidence type="ECO:0000256" key="1">
    <source>
        <dbReference type="ARBA" id="ARBA00006226"/>
    </source>
</evidence>
<dbReference type="InterPro" id="IPR051803">
    <property type="entry name" value="TA_system_RelE-like_toxin"/>
</dbReference>
<dbReference type="PANTHER" id="PTHR33755">
    <property type="entry name" value="TOXIN PARE1-RELATED"/>
    <property type="match status" value="1"/>
</dbReference>
<dbReference type="Pfam" id="PF05016">
    <property type="entry name" value="ParE_toxin"/>
    <property type="match status" value="1"/>
</dbReference>
<dbReference type="EMBL" id="LPXN01000013">
    <property type="protein sequence ID" value="KZD12605.1"/>
    <property type="molecule type" value="Genomic_DNA"/>
</dbReference>
<keyword evidence="2" id="KW-1277">Toxin-antitoxin system</keyword>
<name>A0A154WGM1_9PROT</name>
<comment type="similarity">
    <text evidence="1 3">Belongs to the RelE toxin family.</text>
</comment>
<protein>
    <recommendedName>
        <fullName evidence="3">Toxin</fullName>
    </recommendedName>
</protein>
<evidence type="ECO:0000313" key="5">
    <source>
        <dbReference type="Proteomes" id="UP000076400"/>
    </source>
</evidence>
<dbReference type="PANTHER" id="PTHR33755:SF9">
    <property type="entry name" value="TOXIN PARE1"/>
    <property type="match status" value="1"/>
</dbReference>
<dbReference type="STRING" id="580166.AUP43_04475"/>
<accession>A0A154WGM1</accession>
<proteinExistence type="inferred from homology"/>
<evidence type="ECO:0000256" key="3">
    <source>
        <dbReference type="PIRNR" id="PIRNR029218"/>
    </source>
</evidence>
<organism evidence="4 5">
    <name type="scientific">Oceanibaculum pacificum</name>
    <dbReference type="NCBI Taxonomy" id="580166"/>
    <lineage>
        <taxon>Bacteria</taxon>
        <taxon>Pseudomonadati</taxon>
        <taxon>Pseudomonadota</taxon>
        <taxon>Alphaproteobacteria</taxon>
        <taxon>Rhodospirillales</taxon>
        <taxon>Oceanibaculaceae</taxon>
        <taxon>Oceanibaculum</taxon>
    </lineage>
</organism>
<dbReference type="AlphaFoldDB" id="A0A154WGM1"/>